<dbReference type="FunFam" id="3.30.70.270:FF:000001">
    <property type="entry name" value="Diguanylate cyclase domain protein"/>
    <property type="match status" value="1"/>
</dbReference>
<reference evidence="8" key="1">
    <citation type="submission" date="2016-10" db="EMBL/GenBank/DDBJ databases">
        <authorList>
            <person name="Varghese N."/>
            <person name="Submissions S."/>
        </authorList>
    </citation>
    <scope>NUCLEOTIDE SEQUENCE [LARGE SCALE GENOMIC DNA]</scope>
    <source>
        <strain evidence="8">DSM 11526</strain>
    </source>
</reference>
<comment type="cofactor">
    <cofactor evidence="1">
        <name>Mg(2+)</name>
        <dbReference type="ChEBI" id="CHEBI:18420"/>
    </cofactor>
</comment>
<dbReference type="GO" id="GO:1902201">
    <property type="term" value="P:negative regulation of bacterial-type flagellum-dependent cell motility"/>
    <property type="evidence" value="ECO:0007669"/>
    <property type="project" value="TreeGrafter"/>
</dbReference>
<dbReference type="SUPFAM" id="SSF55785">
    <property type="entry name" value="PYP-like sensor domain (PAS domain)"/>
    <property type="match status" value="1"/>
</dbReference>
<dbReference type="InterPro" id="IPR001610">
    <property type="entry name" value="PAC"/>
</dbReference>
<dbReference type="SUPFAM" id="SSF55073">
    <property type="entry name" value="Nucleotide cyclase"/>
    <property type="match status" value="1"/>
</dbReference>
<protein>
    <recommendedName>
        <fullName evidence="2">diguanylate cyclase</fullName>
        <ecNumber evidence="2">2.7.7.65</ecNumber>
    </recommendedName>
</protein>
<dbReference type="Proteomes" id="UP000242469">
    <property type="component" value="Unassembled WGS sequence"/>
</dbReference>
<gene>
    <name evidence="7" type="ORF">SAMN02745729_108106</name>
</gene>
<dbReference type="OrthoDB" id="73375at2"/>
<dbReference type="InterPro" id="IPR043128">
    <property type="entry name" value="Rev_trsase/Diguanyl_cyclase"/>
</dbReference>
<evidence type="ECO:0000256" key="1">
    <source>
        <dbReference type="ARBA" id="ARBA00001946"/>
    </source>
</evidence>
<accession>A0A1H4EIK1</accession>
<dbReference type="EMBL" id="FNRJ01000008">
    <property type="protein sequence ID" value="SEA84669.1"/>
    <property type="molecule type" value="Genomic_DNA"/>
</dbReference>
<dbReference type="SMART" id="SM00267">
    <property type="entry name" value="GGDEF"/>
    <property type="match status" value="1"/>
</dbReference>
<dbReference type="STRING" id="1122198.SAMN02745729_108106"/>
<name>A0A1H4EIK1_9GAMM</name>
<dbReference type="AlphaFoldDB" id="A0A1H4EIK1"/>
<dbReference type="GO" id="GO:0005886">
    <property type="term" value="C:plasma membrane"/>
    <property type="evidence" value="ECO:0007669"/>
    <property type="project" value="TreeGrafter"/>
</dbReference>
<evidence type="ECO:0000256" key="2">
    <source>
        <dbReference type="ARBA" id="ARBA00012528"/>
    </source>
</evidence>
<dbReference type="PROSITE" id="PS50887">
    <property type="entry name" value="GGDEF"/>
    <property type="match status" value="1"/>
</dbReference>
<dbReference type="InterPro" id="IPR029787">
    <property type="entry name" value="Nucleotide_cyclase"/>
</dbReference>
<dbReference type="CDD" id="cd00130">
    <property type="entry name" value="PAS"/>
    <property type="match status" value="1"/>
</dbReference>
<dbReference type="GO" id="GO:0052621">
    <property type="term" value="F:diguanylate cyclase activity"/>
    <property type="evidence" value="ECO:0007669"/>
    <property type="project" value="UniProtKB-EC"/>
</dbReference>
<dbReference type="EC" id="2.7.7.65" evidence="2"/>
<dbReference type="InterPro" id="IPR050469">
    <property type="entry name" value="Diguanylate_Cyclase"/>
</dbReference>
<dbReference type="NCBIfam" id="TIGR00254">
    <property type="entry name" value="GGDEF"/>
    <property type="match status" value="1"/>
</dbReference>
<dbReference type="RefSeq" id="WP_091826695.1">
    <property type="nucleotide sequence ID" value="NZ_FNRJ01000008.1"/>
</dbReference>
<feature type="domain" description="PAS" evidence="4">
    <location>
        <begin position="15"/>
        <end position="74"/>
    </location>
</feature>
<feature type="domain" description="GGDEF" evidence="6">
    <location>
        <begin position="181"/>
        <end position="317"/>
    </location>
</feature>
<comment type="catalytic activity">
    <reaction evidence="3">
        <text>2 GTP = 3',3'-c-di-GMP + 2 diphosphate</text>
        <dbReference type="Rhea" id="RHEA:24898"/>
        <dbReference type="ChEBI" id="CHEBI:33019"/>
        <dbReference type="ChEBI" id="CHEBI:37565"/>
        <dbReference type="ChEBI" id="CHEBI:58805"/>
        <dbReference type="EC" id="2.7.7.65"/>
    </reaction>
</comment>
<evidence type="ECO:0000313" key="8">
    <source>
        <dbReference type="Proteomes" id="UP000242469"/>
    </source>
</evidence>
<dbReference type="InterPro" id="IPR000014">
    <property type="entry name" value="PAS"/>
</dbReference>
<organism evidence="7 8">
    <name type="scientific">Marinobacterium iners DSM 11526</name>
    <dbReference type="NCBI Taxonomy" id="1122198"/>
    <lineage>
        <taxon>Bacteria</taxon>
        <taxon>Pseudomonadati</taxon>
        <taxon>Pseudomonadota</taxon>
        <taxon>Gammaproteobacteria</taxon>
        <taxon>Oceanospirillales</taxon>
        <taxon>Oceanospirillaceae</taxon>
        <taxon>Marinobacterium</taxon>
    </lineage>
</organism>
<dbReference type="SMART" id="SM00086">
    <property type="entry name" value="PAC"/>
    <property type="match status" value="1"/>
</dbReference>
<sequence length="318" mass="36165">MSVADDSAGQALETDASIYKTLLESTRAIPWKIDWKTLQFAYIGPQIEPLLGWSQESWVSVDDWATRMHPDDREWVVNFCVSQSQSGVDHEADYRALTASGDYVWIRDVVHVVRDEAGEVEALVGFMFDISERKRTEQELLRLQKELEELSLRDGLTGVANRRHLDQILEQEWERAQRHNQPLSLAIFDIDYFKQYNDCYGHLQGDECLKQVAQLLQAAIRSGDFLARFGGEEFVLVLPQTDRVAAQRVIQRCYEQLAKAGIAHSDSPISEQLTFSCGLGSCLPGAIETLEAFVERVDRSLYEAKHRNRNALVIADTD</sequence>
<evidence type="ECO:0000256" key="3">
    <source>
        <dbReference type="ARBA" id="ARBA00034247"/>
    </source>
</evidence>
<evidence type="ECO:0000259" key="6">
    <source>
        <dbReference type="PROSITE" id="PS50887"/>
    </source>
</evidence>
<dbReference type="InterPro" id="IPR013655">
    <property type="entry name" value="PAS_fold_3"/>
</dbReference>
<dbReference type="NCBIfam" id="TIGR00229">
    <property type="entry name" value="sensory_box"/>
    <property type="match status" value="1"/>
</dbReference>
<evidence type="ECO:0000259" key="5">
    <source>
        <dbReference type="PROSITE" id="PS50113"/>
    </source>
</evidence>
<dbReference type="PROSITE" id="PS50113">
    <property type="entry name" value="PAC"/>
    <property type="match status" value="1"/>
</dbReference>
<dbReference type="GO" id="GO:0043709">
    <property type="term" value="P:cell adhesion involved in single-species biofilm formation"/>
    <property type="evidence" value="ECO:0007669"/>
    <property type="project" value="TreeGrafter"/>
</dbReference>
<proteinExistence type="predicted"/>
<dbReference type="Pfam" id="PF08447">
    <property type="entry name" value="PAS_3"/>
    <property type="match status" value="1"/>
</dbReference>
<dbReference type="Gene3D" id="3.30.450.20">
    <property type="entry name" value="PAS domain"/>
    <property type="match status" value="1"/>
</dbReference>
<dbReference type="InterPro" id="IPR000160">
    <property type="entry name" value="GGDEF_dom"/>
</dbReference>
<dbReference type="Pfam" id="PF00990">
    <property type="entry name" value="GGDEF"/>
    <property type="match status" value="1"/>
</dbReference>
<dbReference type="Gene3D" id="3.30.70.270">
    <property type="match status" value="1"/>
</dbReference>
<dbReference type="PANTHER" id="PTHR45138">
    <property type="entry name" value="REGULATORY COMPONENTS OF SENSORY TRANSDUCTION SYSTEM"/>
    <property type="match status" value="1"/>
</dbReference>
<feature type="domain" description="PAC" evidence="5">
    <location>
        <begin position="90"/>
        <end position="142"/>
    </location>
</feature>
<keyword evidence="8" id="KW-1185">Reference proteome</keyword>
<dbReference type="InterPro" id="IPR035965">
    <property type="entry name" value="PAS-like_dom_sf"/>
</dbReference>
<evidence type="ECO:0000259" key="4">
    <source>
        <dbReference type="PROSITE" id="PS50112"/>
    </source>
</evidence>
<dbReference type="PROSITE" id="PS50112">
    <property type="entry name" value="PAS"/>
    <property type="match status" value="1"/>
</dbReference>
<dbReference type="InterPro" id="IPR000700">
    <property type="entry name" value="PAS-assoc_C"/>
</dbReference>
<dbReference type="PANTHER" id="PTHR45138:SF9">
    <property type="entry name" value="DIGUANYLATE CYCLASE DGCM-RELATED"/>
    <property type="match status" value="1"/>
</dbReference>
<evidence type="ECO:0000313" key="7">
    <source>
        <dbReference type="EMBL" id="SEA84669.1"/>
    </source>
</evidence>
<dbReference type="CDD" id="cd01949">
    <property type="entry name" value="GGDEF"/>
    <property type="match status" value="1"/>
</dbReference>